<dbReference type="eggNOG" id="KOG0032">
    <property type="taxonomic scope" value="Eukaryota"/>
</dbReference>
<keyword evidence="5" id="KW-0418">Kinase</keyword>
<dbReference type="STRING" id="3760.M5WN03"/>
<keyword evidence="3" id="KW-0808">Transferase</keyword>
<evidence type="ECO:0000259" key="7">
    <source>
        <dbReference type="PROSITE" id="PS50011"/>
    </source>
</evidence>
<dbReference type="PANTHER" id="PTHR24349">
    <property type="entry name" value="SERINE/THREONINE-PROTEIN KINASE"/>
    <property type="match status" value="1"/>
</dbReference>
<evidence type="ECO:0000256" key="5">
    <source>
        <dbReference type="ARBA" id="ARBA00022777"/>
    </source>
</evidence>
<dbReference type="Gene3D" id="1.10.510.10">
    <property type="entry name" value="Transferase(Phosphotransferase) domain 1"/>
    <property type="match status" value="1"/>
</dbReference>
<evidence type="ECO:0000256" key="2">
    <source>
        <dbReference type="ARBA" id="ARBA00022527"/>
    </source>
</evidence>
<evidence type="ECO:0000313" key="8">
    <source>
        <dbReference type="EMBL" id="ONI01477.1"/>
    </source>
</evidence>
<dbReference type="PROSITE" id="PS00108">
    <property type="entry name" value="PROTEIN_KINASE_ST"/>
    <property type="match status" value="1"/>
</dbReference>
<evidence type="ECO:0000256" key="6">
    <source>
        <dbReference type="ARBA" id="ARBA00022840"/>
    </source>
</evidence>
<evidence type="ECO:0000313" key="9">
    <source>
        <dbReference type="Proteomes" id="UP000006882"/>
    </source>
</evidence>
<dbReference type="EMBL" id="CM007656">
    <property type="protein sequence ID" value="ONI01477.1"/>
    <property type="molecule type" value="Genomic_DNA"/>
</dbReference>
<dbReference type="InterPro" id="IPR000719">
    <property type="entry name" value="Prot_kinase_dom"/>
</dbReference>
<dbReference type="InterPro" id="IPR011009">
    <property type="entry name" value="Kinase-like_dom_sf"/>
</dbReference>
<evidence type="ECO:0000256" key="4">
    <source>
        <dbReference type="ARBA" id="ARBA00022741"/>
    </source>
</evidence>
<sequence>MAPPPRQGRHGHRRYVLELCDAPDLHRRVTLGDFSEPEAASVMAQLMLAVAHCLRLDVAHRDIKSDNTLFDGRDRLWIADFGSAETFGDGQSSIELIKSAKVFHYGSISLIVEPCRSAHLKVFQGSYRSK</sequence>
<keyword evidence="4" id="KW-0547">Nucleotide-binding</keyword>
<dbReference type="GO" id="GO:0004674">
    <property type="term" value="F:protein serine/threonine kinase activity"/>
    <property type="evidence" value="ECO:0007669"/>
    <property type="project" value="UniProtKB-KW"/>
</dbReference>
<dbReference type="Pfam" id="PF00069">
    <property type="entry name" value="Pkinase"/>
    <property type="match status" value="1"/>
</dbReference>
<evidence type="ECO:0000256" key="3">
    <source>
        <dbReference type="ARBA" id="ARBA00022679"/>
    </source>
</evidence>
<proteinExistence type="inferred from homology"/>
<keyword evidence="9" id="KW-1185">Reference proteome</keyword>
<name>M5WN03_PRUPE</name>
<dbReference type="SUPFAM" id="SSF56112">
    <property type="entry name" value="Protein kinase-like (PK-like)"/>
    <property type="match status" value="1"/>
</dbReference>
<protein>
    <recommendedName>
        <fullName evidence="7">Protein kinase domain-containing protein</fullName>
    </recommendedName>
</protein>
<dbReference type="GO" id="GO:0005524">
    <property type="term" value="F:ATP binding"/>
    <property type="evidence" value="ECO:0007669"/>
    <property type="project" value="UniProtKB-KW"/>
</dbReference>
<keyword evidence="2" id="KW-0723">Serine/threonine-protein kinase</keyword>
<keyword evidence="6" id="KW-0067">ATP-binding</keyword>
<evidence type="ECO:0000256" key="1">
    <source>
        <dbReference type="ARBA" id="ARBA00005354"/>
    </source>
</evidence>
<gene>
    <name evidence="8" type="ORF">PRUPE_6G141700</name>
</gene>
<feature type="domain" description="Protein kinase" evidence="7">
    <location>
        <begin position="1"/>
        <end position="130"/>
    </location>
</feature>
<dbReference type="AlphaFoldDB" id="M5WN03"/>
<dbReference type="PROSITE" id="PS50011">
    <property type="entry name" value="PROTEIN_KINASE_DOM"/>
    <property type="match status" value="1"/>
</dbReference>
<dbReference type="Gramene" id="ONI01477">
    <property type="protein sequence ID" value="ONI01477"/>
    <property type="gene ID" value="PRUPE_6G141700"/>
</dbReference>
<accession>M5WN03</accession>
<comment type="similarity">
    <text evidence="1">Belongs to the protein kinase superfamily. CAMK Ser/Thr protein kinase family. CaMK subfamily.</text>
</comment>
<organism evidence="8 9">
    <name type="scientific">Prunus persica</name>
    <name type="common">Peach</name>
    <name type="synonym">Amygdalus persica</name>
    <dbReference type="NCBI Taxonomy" id="3760"/>
    <lineage>
        <taxon>Eukaryota</taxon>
        <taxon>Viridiplantae</taxon>
        <taxon>Streptophyta</taxon>
        <taxon>Embryophyta</taxon>
        <taxon>Tracheophyta</taxon>
        <taxon>Spermatophyta</taxon>
        <taxon>Magnoliopsida</taxon>
        <taxon>eudicotyledons</taxon>
        <taxon>Gunneridae</taxon>
        <taxon>Pentapetalae</taxon>
        <taxon>rosids</taxon>
        <taxon>fabids</taxon>
        <taxon>Rosales</taxon>
        <taxon>Rosaceae</taxon>
        <taxon>Amygdaloideae</taxon>
        <taxon>Amygdaleae</taxon>
        <taxon>Prunus</taxon>
    </lineage>
</organism>
<dbReference type="Proteomes" id="UP000006882">
    <property type="component" value="Chromosome G6"/>
</dbReference>
<dbReference type="InterPro" id="IPR008271">
    <property type="entry name" value="Ser/Thr_kinase_AS"/>
</dbReference>
<reference evidence="8 9" key="1">
    <citation type="journal article" date="2013" name="Nat. Genet.">
        <title>The high-quality draft genome of peach (Prunus persica) identifies unique patterns of genetic diversity, domestication and genome evolution.</title>
        <authorList>
            <consortium name="International Peach Genome Initiative"/>
            <person name="Verde I."/>
            <person name="Abbott A.G."/>
            <person name="Scalabrin S."/>
            <person name="Jung S."/>
            <person name="Shu S."/>
            <person name="Marroni F."/>
            <person name="Zhebentyayeva T."/>
            <person name="Dettori M.T."/>
            <person name="Grimwood J."/>
            <person name="Cattonaro F."/>
            <person name="Zuccolo A."/>
            <person name="Rossini L."/>
            <person name="Jenkins J."/>
            <person name="Vendramin E."/>
            <person name="Meisel L.A."/>
            <person name="Decroocq V."/>
            <person name="Sosinski B."/>
            <person name="Prochnik S."/>
            <person name="Mitros T."/>
            <person name="Policriti A."/>
            <person name="Cipriani G."/>
            <person name="Dondini L."/>
            <person name="Ficklin S."/>
            <person name="Goodstein D.M."/>
            <person name="Xuan P."/>
            <person name="Del Fabbro C."/>
            <person name="Aramini V."/>
            <person name="Copetti D."/>
            <person name="Gonzalez S."/>
            <person name="Horner D.S."/>
            <person name="Falchi R."/>
            <person name="Lucas S."/>
            <person name="Mica E."/>
            <person name="Maldonado J."/>
            <person name="Lazzari B."/>
            <person name="Bielenberg D."/>
            <person name="Pirona R."/>
            <person name="Miculan M."/>
            <person name="Barakat A."/>
            <person name="Testolin R."/>
            <person name="Stella A."/>
            <person name="Tartarini S."/>
            <person name="Tonutti P."/>
            <person name="Arus P."/>
            <person name="Orellana A."/>
            <person name="Wells C."/>
            <person name="Main D."/>
            <person name="Vizzotto G."/>
            <person name="Silva H."/>
            <person name="Salamini F."/>
            <person name="Schmutz J."/>
            <person name="Morgante M."/>
            <person name="Rokhsar D.S."/>
        </authorList>
    </citation>
    <scope>NUCLEOTIDE SEQUENCE [LARGE SCALE GENOMIC DNA]</scope>
    <source>
        <strain evidence="9">cv. Nemared</strain>
    </source>
</reference>
<dbReference type="HOGENOM" id="CLU_1941704_0_0_1"/>
<dbReference type="InterPro" id="IPR050205">
    <property type="entry name" value="CDPK_Ser/Thr_kinases"/>
</dbReference>